<dbReference type="InterPro" id="IPR005467">
    <property type="entry name" value="His_kinase_dom"/>
</dbReference>
<dbReference type="InterPro" id="IPR036097">
    <property type="entry name" value="HisK_dim/P_sf"/>
</dbReference>
<dbReference type="EMBL" id="VWLX01000015">
    <property type="protein sequence ID" value="KAA3802225.1"/>
    <property type="molecule type" value="Genomic_DNA"/>
</dbReference>
<proteinExistence type="predicted"/>
<dbReference type="Proteomes" id="UP000266492">
    <property type="component" value="Unassembled WGS sequence"/>
</dbReference>
<dbReference type="FunFam" id="3.30.565.10:FF:000023">
    <property type="entry name" value="PAS domain-containing sensor histidine kinase"/>
    <property type="match status" value="1"/>
</dbReference>
<evidence type="ECO:0000313" key="21">
    <source>
        <dbReference type="Proteomes" id="UP000460135"/>
    </source>
</evidence>
<dbReference type="SMART" id="SM00448">
    <property type="entry name" value="REC"/>
    <property type="match status" value="1"/>
</dbReference>
<feature type="domain" description="PAC" evidence="16">
    <location>
        <begin position="623"/>
        <end position="679"/>
    </location>
</feature>
<accession>A0A395VW91</accession>
<dbReference type="InterPro" id="IPR036890">
    <property type="entry name" value="HATPase_C_sf"/>
</dbReference>
<keyword evidence="6" id="KW-0808">Transferase</keyword>
<dbReference type="Proteomes" id="UP001214017">
    <property type="component" value="Unassembled WGS sequence"/>
</dbReference>
<dbReference type="InterPro" id="IPR004358">
    <property type="entry name" value="Sig_transdc_His_kin-like_C"/>
</dbReference>
<name>A0A395VW91_BACOV</name>
<keyword evidence="10" id="KW-0902">Two-component regulatory system</keyword>
<dbReference type="EMBL" id="QRVZ01000013">
    <property type="protein sequence ID" value="RGS82250.1"/>
    <property type="molecule type" value="Genomic_DNA"/>
</dbReference>
<dbReference type="RefSeq" id="WP_004317809.1">
    <property type="nucleotide sequence ID" value="NZ_BAABYJ010000001.1"/>
</dbReference>
<dbReference type="Pfam" id="PF00512">
    <property type="entry name" value="HisKA"/>
    <property type="match status" value="1"/>
</dbReference>
<dbReference type="GO" id="GO:0005886">
    <property type="term" value="C:plasma membrane"/>
    <property type="evidence" value="ECO:0007669"/>
    <property type="project" value="UniProtKB-SubCell"/>
</dbReference>
<evidence type="ECO:0000313" key="17">
    <source>
        <dbReference type="EMBL" id="KAA3802225.1"/>
    </source>
</evidence>
<evidence type="ECO:0000256" key="5">
    <source>
        <dbReference type="ARBA" id="ARBA00022553"/>
    </source>
</evidence>
<evidence type="ECO:0000259" key="16">
    <source>
        <dbReference type="PROSITE" id="PS50113"/>
    </source>
</evidence>
<evidence type="ECO:0000256" key="7">
    <source>
        <dbReference type="ARBA" id="ARBA00022741"/>
    </source>
</evidence>
<dbReference type="Proteomes" id="UP000460135">
    <property type="component" value="Unassembled WGS sequence"/>
</dbReference>
<dbReference type="GO" id="GO:0000155">
    <property type="term" value="F:phosphorelay sensor kinase activity"/>
    <property type="evidence" value="ECO:0007669"/>
    <property type="project" value="InterPro"/>
</dbReference>
<keyword evidence="7" id="KW-0547">Nucleotide-binding</keyword>
<evidence type="ECO:0000256" key="11">
    <source>
        <dbReference type="ARBA" id="ARBA00023136"/>
    </source>
</evidence>
<evidence type="ECO:0000256" key="4">
    <source>
        <dbReference type="ARBA" id="ARBA00022475"/>
    </source>
</evidence>
<reference evidence="19 20" key="1">
    <citation type="submission" date="2018-08" db="EMBL/GenBank/DDBJ databases">
        <title>A genome reference for cultivated species of the human gut microbiota.</title>
        <authorList>
            <person name="Zou Y."/>
            <person name="Xue W."/>
            <person name="Luo G."/>
        </authorList>
    </citation>
    <scope>NUCLEOTIDE SEQUENCE [LARGE SCALE GENOMIC DNA]</scope>
    <source>
        <strain evidence="19 20">AF20-9LB</strain>
    </source>
</reference>
<evidence type="ECO:0000256" key="1">
    <source>
        <dbReference type="ARBA" id="ARBA00000085"/>
    </source>
</evidence>
<dbReference type="CDD" id="cd00082">
    <property type="entry name" value="HisKA"/>
    <property type="match status" value="1"/>
</dbReference>
<dbReference type="InterPro" id="IPR011006">
    <property type="entry name" value="CheY-like_superfamily"/>
</dbReference>
<evidence type="ECO:0000256" key="12">
    <source>
        <dbReference type="PROSITE-ProRule" id="PRU00169"/>
    </source>
</evidence>
<dbReference type="SMART" id="SM00388">
    <property type="entry name" value="HisKA"/>
    <property type="match status" value="1"/>
</dbReference>
<dbReference type="InterPro" id="IPR003661">
    <property type="entry name" value="HisK_dim/P_dom"/>
</dbReference>
<keyword evidence="4" id="KW-1003">Cell membrane</keyword>
<dbReference type="SUPFAM" id="SSF47384">
    <property type="entry name" value="Homodimeric domain of signal transducing histidine kinase"/>
    <property type="match status" value="1"/>
</dbReference>
<dbReference type="FunFam" id="1.10.287.130:FF:000002">
    <property type="entry name" value="Two-component osmosensing histidine kinase"/>
    <property type="match status" value="1"/>
</dbReference>
<keyword evidence="5 12" id="KW-0597">Phosphoprotein</keyword>
<dbReference type="InterPro" id="IPR001789">
    <property type="entry name" value="Sig_transdc_resp-reg_receiver"/>
</dbReference>
<dbReference type="EC" id="2.7.13.3" evidence="3"/>
<evidence type="ECO:0000256" key="6">
    <source>
        <dbReference type="ARBA" id="ARBA00022679"/>
    </source>
</evidence>
<protein>
    <recommendedName>
        <fullName evidence="3">histidine kinase</fullName>
        <ecNumber evidence="3">2.7.13.3</ecNumber>
    </recommendedName>
</protein>
<organism evidence="19 20">
    <name type="scientific">Bacteroides ovatus</name>
    <dbReference type="NCBI Taxonomy" id="28116"/>
    <lineage>
        <taxon>Bacteria</taxon>
        <taxon>Pseudomonadati</taxon>
        <taxon>Bacteroidota</taxon>
        <taxon>Bacteroidia</taxon>
        <taxon>Bacteroidales</taxon>
        <taxon>Bacteroidaceae</taxon>
        <taxon>Bacteroides</taxon>
    </lineage>
</organism>
<evidence type="ECO:0000259" key="14">
    <source>
        <dbReference type="PROSITE" id="PS50109"/>
    </source>
</evidence>
<dbReference type="GO" id="GO:0009927">
    <property type="term" value="F:histidine phosphotransfer kinase activity"/>
    <property type="evidence" value="ECO:0007669"/>
    <property type="project" value="TreeGrafter"/>
</dbReference>
<dbReference type="PROSITE" id="PS50109">
    <property type="entry name" value="HIS_KIN"/>
    <property type="match status" value="1"/>
</dbReference>
<feature type="transmembrane region" description="Helical" evidence="13">
    <location>
        <begin position="378"/>
        <end position="398"/>
    </location>
</feature>
<keyword evidence="9 18" id="KW-0067">ATP-binding</keyword>
<dbReference type="Gene3D" id="1.10.287.130">
    <property type="match status" value="1"/>
</dbReference>
<dbReference type="PANTHER" id="PTHR43047">
    <property type="entry name" value="TWO-COMPONENT HISTIDINE PROTEIN KINASE"/>
    <property type="match status" value="1"/>
</dbReference>
<dbReference type="Gene3D" id="3.30.450.20">
    <property type="entry name" value="PAS domain"/>
    <property type="match status" value="1"/>
</dbReference>
<comment type="catalytic activity">
    <reaction evidence="1">
        <text>ATP + protein L-histidine = ADP + protein N-phospho-L-histidine.</text>
        <dbReference type="EC" id="2.7.13.3"/>
    </reaction>
</comment>
<keyword evidence="13" id="KW-1133">Transmembrane helix</keyword>
<dbReference type="Pfam" id="PF00072">
    <property type="entry name" value="Response_reg"/>
    <property type="match status" value="1"/>
</dbReference>
<dbReference type="PROSITE" id="PS50113">
    <property type="entry name" value="PAC"/>
    <property type="match status" value="1"/>
</dbReference>
<gene>
    <name evidence="19" type="ORF">DWX70_16480</name>
    <name evidence="17" type="ORF">F3F51_18910</name>
    <name evidence="18" type="ORF">PO240_07445</name>
</gene>
<dbReference type="InterPro" id="IPR000700">
    <property type="entry name" value="PAS-assoc_C"/>
</dbReference>
<evidence type="ECO:0000256" key="8">
    <source>
        <dbReference type="ARBA" id="ARBA00022777"/>
    </source>
</evidence>
<evidence type="ECO:0000313" key="19">
    <source>
        <dbReference type="EMBL" id="RGS82250.1"/>
    </source>
</evidence>
<keyword evidence="11 13" id="KW-0472">Membrane</keyword>
<keyword evidence="8 19" id="KW-0418">Kinase</keyword>
<dbReference type="PANTHER" id="PTHR43047:SF72">
    <property type="entry name" value="OSMOSENSING HISTIDINE PROTEIN KINASE SLN1"/>
    <property type="match status" value="1"/>
</dbReference>
<dbReference type="CDD" id="cd16922">
    <property type="entry name" value="HATPase_EvgS-ArcB-TorS-like"/>
    <property type="match status" value="1"/>
</dbReference>
<comment type="subcellular location">
    <subcellularLocation>
        <location evidence="2">Cell membrane</location>
    </subcellularLocation>
</comment>
<dbReference type="PRINTS" id="PR00344">
    <property type="entry name" value="BCTRLSENSOR"/>
</dbReference>
<dbReference type="SUPFAM" id="SSF52172">
    <property type="entry name" value="CheY-like"/>
    <property type="match status" value="1"/>
</dbReference>
<dbReference type="SUPFAM" id="SSF55874">
    <property type="entry name" value="ATPase domain of HSP90 chaperone/DNA topoisomerase II/histidine kinase"/>
    <property type="match status" value="1"/>
</dbReference>
<feature type="domain" description="Response regulatory" evidence="15">
    <location>
        <begin position="932"/>
        <end position="1045"/>
    </location>
</feature>
<evidence type="ECO:0000256" key="13">
    <source>
        <dbReference type="SAM" id="Phobius"/>
    </source>
</evidence>
<evidence type="ECO:0000259" key="15">
    <source>
        <dbReference type="PROSITE" id="PS50110"/>
    </source>
</evidence>
<feature type="domain" description="Histidine kinase" evidence="14">
    <location>
        <begin position="697"/>
        <end position="908"/>
    </location>
</feature>
<sequence>MTTLFQTKIINSYIIKLFLSFCLLAFSYISPILAQKDSVNSSNYLLIINSYTEAAPWSFRMISAITEYAQNSPQLALYTEHMNMLMMDTDSTLNEFRQAVLEKYKRHSPRMLILLGNSSMILRDDFRKMWGNIPIILCAEEDYIGPKEFYLQKKPVELTARTPIADMAQPYNLTFLHSNFYIKENIDLICRMTPDIKNFIFIGDERQNNQTYNMVIKQELKKSHPDINYQFISPRKMQTNHLLDTLYTVDPKTTGILFSSWFYKHTFAGNTSLVTNSHLLVSTTSAPLFSLGMMTIKDNAGGIIGGYIYDQHAYSQKIIQTIQSILNGKQASEIPFYEPSDAAPTINYNVLLRKGMSPYLCPPGTIFFNKPPTFWEQYGYFILGTIVCFILLALFFQYRISHLNKLKKIQQKEIDTMTSYKNLINNMPILYMQEELIMNEEGTPIELVYRNVNAHFEKSFFRKEDVVGKKASEIFPESMPEFLHFTKMSLAENRAITFPYYFKRVDTFYDVVLKGTHHNNIVDIFCLDSTELHKAQQKLSATNNKLAMALDVANIVPWKWDLRSKTILCDINRPIELSTNDKDVNEEQLAVPDSQYFSKIFKEDRKRVEKAYDDLIEGRSDKVKEEYRVINVQNNIHRIEWVEAQAAVETRDENGKPLTLVGSSLVITTRKKMEMELTTARDRAEESNRLKSAFLANMSHEIRTPLNAIVGFSGILASTDEEEEKQEYVSIIENNNTLLLQLISDILDLSKIEAGTLEFQYSNIDLNKMLNELTSSLQLKIKSEKVQLTCHLAEKNCFIHTEKNRLSQLLINLISNAIKFTTEGYIRFGYELRGKEIYFYVSDTGCGIPKDKQKSIFGRFVKLNSFEQGTGLGLSICQTLVEHMGGTIGVDSEEGKGSTFWFTLPYKAAIAVDENIKKEEIQPISIEKNKFTILIAEDNESNYKLFASILKGEYQLIHAWDGQEAVEMFKQYNPQIILMDINMPVMDGYEATKEIRKYSAKVPIIAITAFAYASDEQRVMESGFDGYMPKPINARLLKAQLTEIMQKRIILL</sequence>
<dbReference type="SMART" id="SM00387">
    <property type="entry name" value="HATPase_c"/>
    <property type="match status" value="1"/>
</dbReference>
<dbReference type="CDD" id="cd17546">
    <property type="entry name" value="REC_hyHK_CKI1_RcsC-like"/>
    <property type="match status" value="1"/>
</dbReference>
<dbReference type="Pfam" id="PF02518">
    <property type="entry name" value="HATPase_c"/>
    <property type="match status" value="1"/>
</dbReference>
<dbReference type="Gene3D" id="3.30.565.10">
    <property type="entry name" value="Histidine kinase-like ATPase, C-terminal domain"/>
    <property type="match status" value="1"/>
</dbReference>
<dbReference type="EMBL" id="JAQNWR010000004">
    <property type="protein sequence ID" value="MDC2407701.1"/>
    <property type="molecule type" value="Genomic_DNA"/>
</dbReference>
<evidence type="ECO:0000313" key="18">
    <source>
        <dbReference type="EMBL" id="MDC2407701.1"/>
    </source>
</evidence>
<reference evidence="17 21" key="2">
    <citation type="journal article" date="2019" name="Nat. Med.">
        <title>A library of human gut bacterial isolates paired with longitudinal multiomics data enables mechanistic microbiome research.</title>
        <authorList>
            <person name="Poyet M."/>
            <person name="Groussin M."/>
            <person name="Gibbons S.M."/>
            <person name="Avila-Pacheco J."/>
            <person name="Jiang X."/>
            <person name="Kearney S.M."/>
            <person name="Perrotta A.R."/>
            <person name="Berdy B."/>
            <person name="Zhao S."/>
            <person name="Lieberman T.D."/>
            <person name="Swanson P.K."/>
            <person name="Smith M."/>
            <person name="Roesemann S."/>
            <person name="Alexander J.E."/>
            <person name="Rich S.A."/>
            <person name="Livny J."/>
            <person name="Vlamakis H."/>
            <person name="Clish C."/>
            <person name="Bullock K."/>
            <person name="Deik A."/>
            <person name="Scott J."/>
            <person name="Pierce K.A."/>
            <person name="Xavier R.J."/>
            <person name="Alm E.J."/>
        </authorList>
    </citation>
    <scope>NUCLEOTIDE SEQUENCE [LARGE SCALE GENOMIC DNA]</scope>
    <source>
        <strain evidence="17 21">BIOML-A183</strain>
    </source>
</reference>
<dbReference type="AlphaFoldDB" id="A0A395VW91"/>
<evidence type="ECO:0000256" key="9">
    <source>
        <dbReference type="ARBA" id="ARBA00022840"/>
    </source>
</evidence>
<dbReference type="PROSITE" id="PS50110">
    <property type="entry name" value="RESPONSE_REGULATORY"/>
    <property type="match status" value="1"/>
</dbReference>
<evidence type="ECO:0000256" key="10">
    <source>
        <dbReference type="ARBA" id="ARBA00023012"/>
    </source>
</evidence>
<evidence type="ECO:0000256" key="3">
    <source>
        <dbReference type="ARBA" id="ARBA00012438"/>
    </source>
</evidence>
<keyword evidence="13" id="KW-0812">Transmembrane</keyword>
<dbReference type="InterPro" id="IPR003594">
    <property type="entry name" value="HATPase_dom"/>
</dbReference>
<dbReference type="GO" id="GO:0005524">
    <property type="term" value="F:ATP binding"/>
    <property type="evidence" value="ECO:0007669"/>
    <property type="project" value="UniProtKB-KW"/>
</dbReference>
<comment type="caution">
    <text evidence="19">The sequence shown here is derived from an EMBL/GenBank/DDBJ whole genome shotgun (WGS) entry which is preliminary data.</text>
</comment>
<reference evidence="18" key="3">
    <citation type="submission" date="2022-10" db="EMBL/GenBank/DDBJ databases">
        <title>Human gut microbiome strain richness.</title>
        <authorList>
            <person name="Chen-Liaw A."/>
        </authorList>
    </citation>
    <scope>NUCLEOTIDE SEQUENCE</scope>
    <source>
        <strain evidence="18">F7_m1001271B151109d0_201107</strain>
    </source>
</reference>
<dbReference type="Gene3D" id="3.40.50.2300">
    <property type="match status" value="3"/>
</dbReference>
<evidence type="ECO:0000313" key="20">
    <source>
        <dbReference type="Proteomes" id="UP000266492"/>
    </source>
</evidence>
<evidence type="ECO:0000256" key="2">
    <source>
        <dbReference type="ARBA" id="ARBA00004236"/>
    </source>
</evidence>
<feature type="modified residue" description="4-aspartylphosphate" evidence="12">
    <location>
        <position position="980"/>
    </location>
</feature>